<proteinExistence type="inferred from homology"/>
<comment type="caution">
    <text evidence="4">The sequence shown here is derived from an EMBL/GenBank/DDBJ whole genome shotgun (WGS) entry which is preliminary data.</text>
</comment>
<dbReference type="RefSeq" id="XP_018694354.1">
    <property type="nucleotide sequence ID" value="XM_018837501.1"/>
</dbReference>
<dbReference type="InterPro" id="IPR050577">
    <property type="entry name" value="MAPR/NEUFC/NENF-like"/>
</dbReference>
<evidence type="ECO:0000256" key="2">
    <source>
        <dbReference type="SAM" id="MobiDB-lite"/>
    </source>
</evidence>
<dbReference type="InterPro" id="IPR036400">
    <property type="entry name" value="Cyt_B5-like_heme/steroid_sf"/>
</dbReference>
<dbReference type="SMART" id="SM01117">
    <property type="entry name" value="Cyt-b5"/>
    <property type="match status" value="1"/>
</dbReference>
<dbReference type="FunFam" id="3.10.120.10:FF:000003">
    <property type="entry name" value="membrane-associated progesterone receptor component 1"/>
    <property type="match status" value="1"/>
</dbReference>
<feature type="compositionally biased region" description="Polar residues" evidence="2">
    <location>
        <begin position="1"/>
        <end position="11"/>
    </location>
</feature>
<dbReference type="AlphaFoldDB" id="A0A178ZMH9"/>
<dbReference type="GO" id="GO:0020037">
    <property type="term" value="F:heme binding"/>
    <property type="evidence" value="ECO:0007669"/>
    <property type="project" value="UniProtKB-ARBA"/>
</dbReference>
<evidence type="ECO:0000259" key="3">
    <source>
        <dbReference type="SMART" id="SM01117"/>
    </source>
</evidence>
<dbReference type="SUPFAM" id="SSF55856">
    <property type="entry name" value="Cytochrome b5-like heme/steroid binding domain"/>
    <property type="match status" value="1"/>
</dbReference>
<dbReference type="STRING" id="1367422.A0A178ZMH9"/>
<dbReference type="Gene3D" id="3.10.120.10">
    <property type="entry name" value="Cytochrome b5-like heme/steroid binding domain"/>
    <property type="match status" value="1"/>
</dbReference>
<evidence type="ECO:0000313" key="4">
    <source>
        <dbReference type="EMBL" id="OAP60987.1"/>
    </source>
</evidence>
<feature type="compositionally biased region" description="Basic and acidic residues" evidence="2">
    <location>
        <begin position="12"/>
        <end position="28"/>
    </location>
</feature>
<comment type="similarity">
    <text evidence="1">Belongs to the cytochrome b5 family. MAPR subfamily.</text>
</comment>
<evidence type="ECO:0000313" key="5">
    <source>
        <dbReference type="Proteomes" id="UP000078343"/>
    </source>
</evidence>
<dbReference type="PANTHER" id="PTHR10281:SF115">
    <property type="entry name" value="BINDING PROTEIN, PUTATIVE (AFU_ORTHOLOGUE AFUA_4G06240)-RELATED"/>
    <property type="match status" value="1"/>
</dbReference>
<name>A0A178ZMH9_9EURO</name>
<feature type="domain" description="Cytochrome b5 heme-binding" evidence="3">
    <location>
        <begin position="32"/>
        <end position="127"/>
    </location>
</feature>
<accession>A0A178ZMH9</accession>
<keyword evidence="5" id="KW-1185">Reference proteome</keyword>
<reference evidence="4 5" key="1">
    <citation type="submission" date="2016-04" db="EMBL/GenBank/DDBJ databases">
        <title>Draft genome of Fonsecaea erecta CBS 125763.</title>
        <authorList>
            <person name="Weiss V.A."/>
            <person name="Vicente V.A."/>
            <person name="Raittz R.T."/>
            <person name="Moreno L.F."/>
            <person name="De Souza E.M."/>
            <person name="Pedrosa F.O."/>
            <person name="Steffens M.B."/>
            <person name="Faoro H."/>
            <person name="Tadra-Sfeir M.Z."/>
            <person name="Najafzadeh M.J."/>
            <person name="Felipe M.S."/>
            <person name="Teixeira M."/>
            <person name="Sun J."/>
            <person name="Xi L."/>
            <person name="Gomes R."/>
            <person name="De Azevedo C.M."/>
            <person name="Salgado C.G."/>
            <person name="Da Silva M.B."/>
            <person name="Nascimento M.F."/>
            <person name="Queiroz-Telles F."/>
            <person name="Attili D.S."/>
            <person name="Gorbushina A."/>
        </authorList>
    </citation>
    <scope>NUCLEOTIDE SEQUENCE [LARGE SCALE GENOMIC DNA]</scope>
    <source>
        <strain evidence="4 5">CBS 125763</strain>
    </source>
</reference>
<gene>
    <name evidence="4" type="ORF">AYL99_05991</name>
</gene>
<dbReference type="GO" id="GO:0016020">
    <property type="term" value="C:membrane"/>
    <property type="evidence" value="ECO:0007669"/>
    <property type="project" value="TreeGrafter"/>
</dbReference>
<dbReference type="OrthoDB" id="899at2759"/>
<feature type="region of interest" description="Disordered" evidence="2">
    <location>
        <begin position="1"/>
        <end position="28"/>
    </location>
</feature>
<sequence length="187" mass="21147">MTDPTSPSPYSENKKFEPKVPVELEAPKSDEISLEELRQCDGTNPDKPTWVAIKGTVFDVSKNKAYGEKGQYHVFAGKDPSRALALSSLKPEDCVPDWDDLDDKYKTVLDEWYTFFSKRYNIVGKVSISTIHKLSRALRIQDKRDSSKKPSIYCDAQEDTPDRSRETQSFTFSSTLVPLIARCLAAD</sequence>
<protein>
    <recommendedName>
        <fullName evidence="3">Cytochrome b5 heme-binding domain-containing protein</fullName>
    </recommendedName>
</protein>
<dbReference type="PANTHER" id="PTHR10281">
    <property type="entry name" value="MEMBRANE-ASSOCIATED PROGESTERONE RECEPTOR COMPONENT-RELATED"/>
    <property type="match status" value="1"/>
</dbReference>
<dbReference type="Proteomes" id="UP000078343">
    <property type="component" value="Unassembled WGS sequence"/>
</dbReference>
<dbReference type="EMBL" id="LVYI01000004">
    <property type="protein sequence ID" value="OAP60987.1"/>
    <property type="molecule type" value="Genomic_DNA"/>
</dbReference>
<evidence type="ECO:0000256" key="1">
    <source>
        <dbReference type="ARBA" id="ARBA00038357"/>
    </source>
</evidence>
<organism evidence="4 5">
    <name type="scientific">Fonsecaea erecta</name>
    <dbReference type="NCBI Taxonomy" id="1367422"/>
    <lineage>
        <taxon>Eukaryota</taxon>
        <taxon>Fungi</taxon>
        <taxon>Dikarya</taxon>
        <taxon>Ascomycota</taxon>
        <taxon>Pezizomycotina</taxon>
        <taxon>Eurotiomycetes</taxon>
        <taxon>Chaetothyriomycetidae</taxon>
        <taxon>Chaetothyriales</taxon>
        <taxon>Herpotrichiellaceae</taxon>
        <taxon>Fonsecaea</taxon>
    </lineage>
</organism>
<dbReference type="GeneID" id="30010159"/>
<dbReference type="Pfam" id="PF00173">
    <property type="entry name" value="Cyt-b5"/>
    <property type="match status" value="1"/>
</dbReference>
<dbReference type="GO" id="GO:0005783">
    <property type="term" value="C:endoplasmic reticulum"/>
    <property type="evidence" value="ECO:0007669"/>
    <property type="project" value="TreeGrafter"/>
</dbReference>
<dbReference type="InterPro" id="IPR001199">
    <property type="entry name" value="Cyt_B5-like_heme/steroid-bd"/>
</dbReference>